<evidence type="ECO:0000313" key="2">
    <source>
        <dbReference type="Proteomes" id="UP000655208"/>
    </source>
</evidence>
<reference evidence="1" key="2">
    <citation type="submission" date="2020-09" db="EMBL/GenBank/DDBJ databases">
        <authorList>
            <person name="Sun Q."/>
            <person name="Zhou Y."/>
        </authorList>
    </citation>
    <scope>NUCLEOTIDE SEQUENCE</scope>
    <source>
        <strain evidence="1">CGMCC 4.7308</strain>
    </source>
</reference>
<organism evidence="1 2">
    <name type="scientific">Nakamurella endophytica</name>
    <dbReference type="NCBI Taxonomy" id="1748367"/>
    <lineage>
        <taxon>Bacteria</taxon>
        <taxon>Bacillati</taxon>
        <taxon>Actinomycetota</taxon>
        <taxon>Actinomycetes</taxon>
        <taxon>Nakamurellales</taxon>
        <taxon>Nakamurellaceae</taxon>
        <taxon>Nakamurella</taxon>
    </lineage>
</organism>
<dbReference type="InterPro" id="IPR011330">
    <property type="entry name" value="Glyco_hydro/deAcase_b/a-brl"/>
</dbReference>
<proteinExistence type="predicted"/>
<dbReference type="GO" id="GO:0005975">
    <property type="term" value="P:carbohydrate metabolic process"/>
    <property type="evidence" value="ECO:0007669"/>
    <property type="project" value="InterPro"/>
</dbReference>
<gene>
    <name evidence="1" type="ORF">GCM10011594_28950</name>
</gene>
<dbReference type="RefSeq" id="WP_188942684.1">
    <property type="nucleotide sequence ID" value="NZ_BMNA01000005.1"/>
</dbReference>
<dbReference type="SUPFAM" id="SSF88713">
    <property type="entry name" value="Glycoside hydrolase/deacetylase"/>
    <property type="match status" value="1"/>
</dbReference>
<evidence type="ECO:0008006" key="3">
    <source>
        <dbReference type="Google" id="ProtNLM"/>
    </source>
</evidence>
<evidence type="ECO:0000313" key="1">
    <source>
        <dbReference type="EMBL" id="GGM07140.1"/>
    </source>
</evidence>
<dbReference type="AlphaFoldDB" id="A0A917T2T4"/>
<name>A0A917T2T4_9ACTN</name>
<accession>A0A917T2T4</accession>
<protein>
    <recommendedName>
        <fullName evidence="3">Polysaccharide deacetylase</fullName>
    </recommendedName>
</protein>
<sequence>MSLRRHLDLLAGGRFLRVVNYHNTPASTAGAVLRELEQLRERFDPVGLADLDVFFATGRWPTDRPGLLPVFYEGYRNSAQVAAPACDATGFVGWFPVCTAFVQCPPAEQEVFARSHLVDLVPEELGSPRLALSPDEVGELAQRHVVLAHTASHAGIADVWTDEDLDREVHEPGRVLREWTGQAAPAFVWLHGTPWGGHPRHDAAVVDAGYRYQFSNTMLQRLR</sequence>
<dbReference type="Gene3D" id="3.20.20.370">
    <property type="entry name" value="Glycoside hydrolase/deacetylase"/>
    <property type="match status" value="1"/>
</dbReference>
<reference evidence="1" key="1">
    <citation type="journal article" date="2014" name="Int. J. Syst. Evol. Microbiol.">
        <title>Complete genome sequence of Corynebacterium casei LMG S-19264T (=DSM 44701T), isolated from a smear-ripened cheese.</title>
        <authorList>
            <consortium name="US DOE Joint Genome Institute (JGI-PGF)"/>
            <person name="Walter F."/>
            <person name="Albersmeier A."/>
            <person name="Kalinowski J."/>
            <person name="Ruckert C."/>
        </authorList>
    </citation>
    <scope>NUCLEOTIDE SEQUENCE</scope>
    <source>
        <strain evidence="1">CGMCC 4.7308</strain>
    </source>
</reference>
<keyword evidence="2" id="KW-1185">Reference proteome</keyword>
<dbReference type="EMBL" id="BMNA01000005">
    <property type="protein sequence ID" value="GGM07140.1"/>
    <property type="molecule type" value="Genomic_DNA"/>
</dbReference>
<dbReference type="Proteomes" id="UP000655208">
    <property type="component" value="Unassembled WGS sequence"/>
</dbReference>
<comment type="caution">
    <text evidence="1">The sequence shown here is derived from an EMBL/GenBank/DDBJ whole genome shotgun (WGS) entry which is preliminary data.</text>
</comment>